<evidence type="ECO:0000256" key="2">
    <source>
        <dbReference type="ARBA" id="ARBA00004239"/>
    </source>
</evidence>
<evidence type="ECO:0000256" key="23">
    <source>
        <dbReference type="ARBA" id="ARBA00052601"/>
    </source>
</evidence>
<dbReference type="PROSITE" id="PS50015">
    <property type="entry name" value="SAP_B"/>
    <property type="match status" value="1"/>
</dbReference>
<evidence type="ECO:0000256" key="28">
    <source>
        <dbReference type="ARBA" id="ARBA00069549"/>
    </source>
</evidence>
<evidence type="ECO:0000256" key="26">
    <source>
        <dbReference type="ARBA" id="ARBA00058748"/>
    </source>
</evidence>
<dbReference type="GO" id="GO:0046872">
    <property type="term" value="F:metal ion binding"/>
    <property type="evidence" value="ECO:0007669"/>
    <property type="project" value="UniProtKB-KW"/>
</dbReference>
<keyword evidence="11" id="KW-0479">Metal-binding</keyword>
<evidence type="ECO:0000313" key="33">
    <source>
        <dbReference type="Proteomes" id="UP001178461"/>
    </source>
</evidence>
<feature type="compositionally biased region" description="Pro residues" evidence="30">
    <location>
        <begin position="103"/>
        <end position="113"/>
    </location>
</feature>
<dbReference type="GO" id="GO:0006685">
    <property type="term" value="P:sphingomyelin catabolic process"/>
    <property type="evidence" value="ECO:0007669"/>
    <property type="project" value="TreeGrafter"/>
</dbReference>
<evidence type="ECO:0000256" key="13">
    <source>
        <dbReference type="ARBA" id="ARBA00022801"/>
    </source>
</evidence>
<comment type="catalytic activity">
    <reaction evidence="23">
        <text>1,2-dihexadecanoyl-sn-glycero-3-phosphocholine + H2O = 1,2-dihexadecanoyl-sn-glycerol + phosphocholine + H(+)</text>
        <dbReference type="Rhea" id="RHEA:45304"/>
        <dbReference type="ChEBI" id="CHEBI:15377"/>
        <dbReference type="ChEBI" id="CHEBI:15378"/>
        <dbReference type="ChEBI" id="CHEBI:72999"/>
        <dbReference type="ChEBI" id="CHEBI:82929"/>
        <dbReference type="ChEBI" id="CHEBI:295975"/>
    </reaction>
    <physiologicalReaction direction="left-to-right" evidence="23">
        <dbReference type="Rhea" id="RHEA:45305"/>
    </physiologicalReaction>
</comment>
<comment type="function">
    <text evidence="26">In the lysosomes, converts sphingomyelin to ceramide. Plays an important role in the export of cholesterol from the intraendolysosomal membranes. Also has phospholipase C activities toward 1,2-diacylglycerolphosphocholine and 1,2-diacylglycerolphosphoglycerol. Modulates stress-induced apoptosis through the production of ceramide.</text>
</comment>
<comment type="function">
    <text evidence="24">Converts sphingomyelin to ceramide. Exists as two enzymatic forms that arise from alternative trafficking of a single protein precursor, one that is targeted to the endolysosomal compartment, whereas the other is released extracellularly. However, in response to various forms of stress, lysosomal exocytosis may represent a major source of the secretory form.</text>
</comment>
<evidence type="ECO:0000256" key="18">
    <source>
        <dbReference type="ARBA" id="ARBA00023228"/>
    </source>
</evidence>
<dbReference type="GO" id="GO:0005764">
    <property type="term" value="C:lysosome"/>
    <property type="evidence" value="ECO:0007669"/>
    <property type="project" value="UniProtKB-SubCell"/>
</dbReference>
<name>A0AA35P5L0_9SAUR</name>
<evidence type="ECO:0000256" key="10">
    <source>
        <dbReference type="ARBA" id="ARBA00022677"/>
    </source>
</evidence>
<sequence length="735" mass="80686">MLPRRPPEEAETLGGLFAPPRPSEKTSGTALGQEAQSAPAPRLAPIPESRASWGAQPRVLPPPGSGRAGRRRQAGHLGAGPEEAAALRARRRKEAERGETGKPPQPRTPPRSPRPAARTRLPRWLRARRRRAGKEGGREGRREASQPADGGGRAGGGASPARRRPSPARPSPPPAAEQEGSAARSGEQGSRRDAAALAELLPETGVRFGWRNLSCPACKALFLALDVGVQLQSSQDWIQRTGVAVCLRLRAGTPQVCQDVIRLFVPDFLTAWRRSVLRPDEICGLLVGSRCGHWDIYSDWNVTLPRAPKPPGRAPRAPSAGRPLHPNPDCKDALCCRGGSPSRGPGAGFWGTYGRCDLPLHTLESLLQHLAGSGPFDLAYWTGDIPAHNIWEQSRADQLGALGTITALIQKHLGPLPVYPAVGNHEAVPVNAFPPPFVVGNQSSAWLYEAMAEAWRPWLPPHALGTLRLGGFYTLLLQPGLRLVSLNMNFCSDANFWLLINSTDPAGQLQWLVGVLQGAEEQGEKVHIIGHIPPAHCMRSWGWNYYRIISRFEGTVAGQFFGHTHLDEFELFYDEETLSRPVGIAFVAPSVTTYVNLNPGYRVYQVDGPRPGSSFQVLDHETFILNLTLANVPGAKPQWQRLYGARQAYGLASAFPADWDALVRRMQTDEGLFQRFWLLMHKGHQPHKPCQDLCRTALLCALRTGKADDPRLCPEHAQKVPFAQIQAWWRQRQLC</sequence>
<evidence type="ECO:0000256" key="14">
    <source>
        <dbReference type="ARBA" id="ARBA00022833"/>
    </source>
</evidence>
<keyword evidence="14" id="KW-0862">Zinc</keyword>
<dbReference type="GO" id="GO:0046513">
    <property type="term" value="P:ceramide biosynthetic process"/>
    <property type="evidence" value="ECO:0007669"/>
    <property type="project" value="UniProtKB-ARBA"/>
</dbReference>
<comment type="subcellular location">
    <subcellularLocation>
        <location evidence="4">Lipid droplet</location>
    </subcellularLocation>
    <subcellularLocation>
        <location evidence="3">Lysosome</location>
    </subcellularLocation>
    <subcellularLocation>
        <location evidence="2">Secreted</location>
        <location evidence="2">Extracellular space</location>
    </subcellularLocation>
</comment>
<evidence type="ECO:0000256" key="5">
    <source>
        <dbReference type="ARBA" id="ARBA00008234"/>
    </source>
</evidence>
<accession>A0AA35P5L0</accession>
<evidence type="ECO:0000256" key="16">
    <source>
        <dbReference type="ARBA" id="ARBA00023157"/>
    </source>
</evidence>
<feature type="compositionally biased region" description="Low complexity" evidence="30">
    <location>
        <begin position="75"/>
        <end position="87"/>
    </location>
</feature>
<dbReference type="InterPro" id="IPR004843">
    <property type="entry name" value="Calcineurin-like_PHP"/>
</dbReference>
<keyword evidence="12" id="KW-0732">Signal</keyword>
<dbReference type="GO" id="GO:0005615">
    <property type="term" value="C:extracellular space"/>
    <property type="evidence" value="ECO:0007669"/>
    <property type="project" value="TreeGrafter"/>
</dbReference>
<dbReference type="EMBL" id="OX395129">
    <property type="protein sequence ID" value="CAI5773755.1"/>
    <property type="molecule type" value="Genomic_DNA"/>
</dbReference>
<evidence type="ECO:0000256" key="24">
    <source>
        <dbReference type="ARBA" id="ARBA00053461"/>
    </source>
</evidence>
<feature type="compositionally biased region" description="Basic and acidic residues" evidence="30">
    <location>
        <begin position="133"/>
        <end position="144"/>
    </location>
</feature>
<evidence type="ECO:0000256" key="22">
    <source>
        <dbReference type="ARBA" id="ARBA00051187"/>
    </source>
</evidence>
<dbReference type="GO" id="GO:0034480">
    <property type="term" value="F:phosphatidylcholine phospholipase C activity"/>
    <property type="evidence" value="ECO:0007669"/>
    <property type="project" value="UniProtKB-EC"/>
</dbReference>
<dbReference type="Proteomes" id="UP001178461">
    <property type="component" value="Chromosome 4"/>
</dbReference>
<dbReference type="Pfam" id="PF19272">
    <property type="entry name" value="ASMase_C"/>
    <property type="match status" value="1"/>
</dbReference>
<evidence type="ECO:0000256" key="9">
    <source>
        <dbReference type="ARBA" id="ARBA00022553"/>
    </source>
</evidence>
<dbReference type="SUPFAM" id="SSF56300">
    <property type="entry name" value="Metallo-dependent phosphatases"/>
    <property type="match status" value="1"/>
</dbReference>
<feature type="compositionally biased region" description="Gly residues" evidence="30">
    <location>
        <begin position="149"/>
        <end position="158"/>
    </location>
</feature>
<dbReference type="Pfam" id="PF00149">
    <property type="entry name" value="Metallophos"/>
    <property type="match status" value="1"/>
</dbReference>
<evidence type="ECO:0000259" key="31">
    <source>
        <dbReference type="PROSITE" id="PS50015"/>
    </source>
</evidence>
<keyword evidence="33" id="KW-1185">Reference proteome</keyword>
<dbReference type="InterPro" id="IPR008139">
    <property type="entry name" value="SaposinB_dom"/>
</dbReference>
<keyword evidence="13" id="KW-0378">Hydrolase</keyword>
<evidence type="ECO:0000256" key="8">
    <source>
        <dbReference type="ARBA" id="ARBA00022525"/>
    </source>
</evidence>
<evidence type="ECO:0000256" key="4">
    <source>
        <dbReference type="ARBA" id="ARBA00004502"/>
    </source>
</evidence>
<evidence type="ECO:0000313" key="32">
    <source>
        <dbReference type="EMBL" id="CAI5773755.1"/>
    </source>
</evidence>
<evidence type="ECO:0000256" key="1">
    <source>
        <dbReference type="ARBA" id="ARBA00001947"/>
    </source>
</evidence>
<feature type="domain" description="Saposin B-type" evidence="31">
    <location>
        <begin position="211"/>
        <end position="295"/>
    </location>
</feature>
<evidence type="ECO:0000256" key="11">
    <source>
        <dbReference type="ARBA" id="ARBA00022723"/>
    </source>
</evidence>
<dbReference type="EC" id="3.1.4.3" evidence="6"/>
<evidence type="ECO:0000256" key="17">
    <source>
        <dbReference type="ARBA" id="ARBA00023180"/>
    </source>
</evidence>
<dbReference type="GO" id="GO:0016798">
    <property type="term" value="F:hydrolase activity, acting on glycosyl bonds"/>
    <property type="evidence" value="ECO:0007669"/>
    <property type="project" value="UniProtKB-KW"/>
</dbReference>
<keyword evidence="16" id="KW-1015">Disulfide bond</keyword>
<proteinExistence type="inferred from homology"/>
<comment type="function">
    <text evidence="25">This form is generated following cleavage by CASP7 in the extracellular milieu in response to bacterial infection. It shows increased ability to convert sphingomyelin to ceramide and promotes plasma membrane repair. Plasma membrane repair by ceramide counteracts the action of gasdermin-D (GSDMD) perforin (PRF1) pores that are formed in response to bacterial infection.</text>
</comment>
<evidence type="ECO:0000256" key="6">
    <source>
        <dbReference type="ARBA" id="ARBA00012018"/>
    </source>
</evidence>
<evidence type="ECO:0000256" key="3">
    <source>
        <dbReference type="ARBA" id="ARBA00004371"/>
    </source>
</evidence>
<keyword evidence="15" id="KW-0443">Lipid metabolism</keyword>
<comment type="similarity">
    <text evidence="5">Belongs to the acid sphingomyelinase family.</text>
</comment>
<dbReference type="PANTHER" id="PTHR10340">
    <property type="entry name" value="SPHINGOMYELIN PHOSPHODIESTERASE"/>
    <property type="match status" value="1"/>
</dbReference>
<dbReference type="PANTHER" id="PTHR10340:SF34">
    <property type="entry name" value="SPHINGOMYELIN PHOSPHODIESTERASE"/>
    <property type="match status" value="1"/>
</dbReference>
<evidence type="ECO:0000256" key="20">
    <source>
        <dbReference type="ARBA" id="ARBA00047268"/>
    </source>
</evidence>
<keyword evidence="8" id="KW-0964">Secreted</keyword>
<comment type="cofactor">
    <cofactor evidence="1">
        <name>Zn(2+)</name>
        <dbReference type="ChEBI" id="CHEBI:29105"/>
    </cofactor>
</comment>
<dbReference type="InterPro" id="IPR011001">
    <property type="entry name" value="Saposin-like"/>
</dbReference>
<evidence type="ECO:0000256" key="19">
    <source>
        <dbReference type="ARBA" id="ARBA00023295"/>
    </source>
</evidence>
<keyword evidence="19" id="KW-0326">Glycosidase</keyword>
<evidence type="ECO:0000256" key="25">
    <source>
        <dbReference type="ARBA" id="ARBA00057858"/>
    </source>
</evidence>
<evidence type="ECO:0000256" key="15">
    <source>
        <dbReference type="ARBA" id="ARBA00023098"/>
    </source>
</evidence>
<evidence type="ECO:0000256" key="21">
    <source>
        <dbReference type="ARBA" id="ARBA00048421"/>
    </source>
</evidence>
<comment type="catalytic activity">
    <reaction evidence="22">
        <text>N-(octadecanoyl)-sphing-4-enine-1-phosphocholine + H2O = N-octadecanoylsphing-4-enine + phosphocholine + H(+)</text>
        <dbReference type="Rhea" id="RHEA:54284"/>
        <dbReference type="ChEBI" id="CHEBI:15377"/>
        <dbReference type="ChEBI" id="CHEBI:15378"/>
        <dbReference type="ChEBI" id="CHEBI:72961"/>
        <dbReference type="ChEBI" id="CHEBI:83358"/>
        <dbReference type="ChEBI" id="CHEBI:295975"/>
    </reaction>
    <physiologicalReaction direction="left-to-right" evidence="22">
        <dbReference type="Rhea" id="RHEA:54285"/>
    </physiologicalReaction>
</comment>
<feature type="compositionally biased region" description="Basic residues" evidence="30">
    <location>
        <begin position="120"/>
        <end position="132"/>
    </location>
</feature>
<evidence type="ECO:0000256" key="30">
    <source>
        <dbReference type="SAM" id="MobiDB-lite"/>
    </source>
</evidence>
<evidence type="ECO:0000256" key="7">
    <source>
        <dbReference type="ARBA" id="ARBA00012369"/>
    </source>
</evidence>
<feature type="compositionally biased region" description="Polar residues" evidence="30">
    <location>
        <begin position="25"/>
        <end position="36"/>
    </location>
</feature>
<dbReference type="SMART" id="SM00741">
    <property type="entry name" value="SapB"/>
    <property type="match status" value="1"/>
</dbReference>
<keyword evidence="17" id="KW-0325">Glycoprotein</keyword>
<dbReference type="CDD" id="cd00842">
    <property type="entry name" value="MPP_ASMase"/>
    <property type="match status" value="1"/>
</dbReference>
<dbReference type="GO" id="GO:0061750">
    <property type="term" value="F:acid sphingomyelin phosphodiesterase activity"/>
    <property type="evidence" value="ECO:0007669"/>
    <property type="project" value="TreeGrafter"/>
</dbReference>
<dbReference type="GO" id="GO:0005811">
    <property type="term" value="C:lipid droplet"/>
    <property type="evidence" value="ECO:0007669"/>
    <property type="project" value="UniProtKB-SubCell"/>
</dbReference>
<evidence type="ECO:0000256" key="27">
    <source>
        <dbReference type="ARBA" id="ARBA00062722"/>
    </source>
</evidence>
<dbReference type="InterPro" id="IPR029052">
    <property type="entry name" value="Metallo-depent_PP-like"/>
</dbReference>
<dbReference type="InterPro" id="IPR041805">
    <property type="entry name" value="ASMase/PPN1_MPP"/>
</dbReference>
<keyword evidence="10" id="KW-0551">Lipid droplet</keyword>
<dbReference type="SUPFAM" id="SSF47862">
    <property type="entry name" value="Saposin"/>
    <property type="match status" value="1"/>
</dbReference>
<dbReference type="EC" id="3.1.4.12" evidence="7"/>
<feature type="region of interest" description="Disordered" evidence="30">
    <location>
        <begin position="1"/>
        <end position="191"/>
    </location>
</feature>
<comment type="catalytic activity">
    <reaction evidence="21">
        <text>a 1,2-diacyl-sn-glycero-3-phosphocholine + H2O = phosphocholine + a 1,2-diacyl-sn-glycerol + H(+)</text>
        <dbReference type="Rhea" id="RHEA:10604"/>
        <dbReference type="ChEBI" id="CHEBI:15377"/>
        <dbReference type="ChEBI" id="CHEBI:15378"/>
        <dbReference type="ChEBI" id="CHEBI:17815"/>
        <dbReference type="ChEBI" id="CHEBI:57643"/>
        <dbReference type="ChEBI" id="CHEBI:295975"/>
        <dbReference type="EC" id="3.1.4.3"/>
    </reaction>
    <physiologicalReaction direction="left-to-right" evidence="21">
        <dbReference type="Rhea" id="RHEA:10605"/>
    </physiologicalReaction>
</comment>
<protein>
    <recommendedName>
        <fullName evidence="28">Sphingomyelin phosphodiesterase</fullName>
        <ecNumber evidence="7">3.1.4.12</ecNumber>
        <ecNumber evidence="6">3.1.4.3</ecNumber>
    </recommendedName>
    <alternativeName>
        <fullName evidence="29">Acid sphingomyelinase</fullName>
    </alternativeName>
</protein>
<dbReference type="GO" id="GO:0016020">
    <property type="term" value="C:membrane"/>
    <property type="evidence" value="ECO:0007669"/>
    <property type="project" value="GOC"/>
</dbReference>
<keyword evidence="9" id="KW-0597">Phosphoprotein</keyword>
<organism evidence="32 33">
    <name type="scientific">Podarcis lilfordi</name>
    <name type="common">Lilford's wall lizard</name>
    <dbReference type="NCBI Taxonomy" id="74358"/>
    <lineage>
        <taxon>Eukaryota</taxon>
        <taxon>Metazoa</taxon>
        <taxon>Chordata</taxon>
        <taxon>Craniata</taxon>
        <taxon>Vertebrata</taxon>
        <taxon>Euteleostomi</taxon>
        <taxon>Lepidosauria</taxon>
        <taxon>Squamata</taxon>
        <taxon>Bifurcata</taxon>
        <taxon>Unidentata</taxon>
        <taxon>Episquamata</taxon>
        <taxon>Laterata</taxon>
        <taxon>Lacertibaenia</taxon>
        <taxon>Lacertidae</taxon>
        <taxon>Podarcis</taxon>
    </lineage>
</organism>
<comment type="subunit">
    <text evidence="27">Monomer. Interacts with SORT1; the interaction is required for SMPD1 targeting to lysosomes.</text>
</comment>
<dbReference type="InterPro" id="IPR045473">
    <property type="entry name" value="ASM_C"/>
</dbReference>
<gene>
    <name evidence="32" type="ORF">PODLI_1B006969</name>
</gene>
<comment type="catalytic activity">
    <reaction evidence="20">
        <text>a sphingomyelin + H2O = phosphocholine + an N-acylsphing-4-enine + H(+)</text>
        <dbReference type="Rhea" id="RHEA:19253"/>
        <dbReference type="ChEBI" id="CHEBI:15377"/>
        <dbReference type="ChEBI" id="CHEBI:15378"/>
        <dbReference type="ChEBI" id="CHEBI:17636"/>
        <dbReference type="ChEBI" id="CHEBI:52639"/>
        <dbReference type="ChEBI" id="CHEBI:295975"/>
        <dbReference type="EC" id="3.1.4.12"/>
    </reaction>
    <physiologicalReaction direction="left-to-right" evidence="20">
        <dbReference type="Rhea" id="RHEA:19254"/>
    </physiologicalReaction>
</comment>
<keyword evidence="18" id="KW-0458">Lysosome</keyword>
<dbReference type="AlphaFoldDB" id="A0AA35P5L0"/>
<evidence type="ECO:0000256" key="29">
    <source>
        <dbReference type="ARBA" id="ARBA00076660"/>
    </source>
</evidence>
<dbReference type="FunFam" id="3.60.21.10:FF:000045">
    <property type="entry name" value="Sphingomyelin phosphodiesterase"/>
    <property type="match status" value="1"/>
</dbReference>
<dbReference type="Gene3D" id="3.60.21.10">
    <property type="match status" value="1"/>
</dbReference>
<evidence type="ECO:0000256" key="12">
    <source>
        <dbReference type="ARBA" id="ARBA00022729"/>
    </source>
</evidence>
<reference evidence="32" key="1">
    <citation type="submission" date="2022-12" db="EMBL/GenBank/DDBJ databases">
        <authorList>
            <person name="Alioto T."/>
            <person name="Alioto T."/>
            <person name="Gomez Garrido J."/>
        </authorList>
    </citation>
    <scope>NUCLEOTIDE SEQUENCE</scope>
</reference>